<dbReference type="PANTHER" id="PTHR43520:SF8">
    <property type="entry name" value="P-TYPE CU(+) TRANSPORTER"/>
    <property type="match status" value="1"/>
</dbReference>
<feature type="transmembrane region" description="Helical" evidence="10">
    <location>
        <begin position="490"/>
        <end position="512"/>
    </location>
</feature>
<organism evidence="12 13">
    <name type="scientific">Undibacterium hunanense</name>
    <dbReference type="NCBI Taxonomy" id="2762292"/>
    <lineage>
        <taxon>Bacteria</taxon>
        <taxon>Pseudomonadati</taxon>
        <taxon>Pseudomonadota</taxon>
        <taxon>Betaproteobacteria</taxon>
        <taxon>Burkholderiales</taxon>
        <taxon>Oxalobacteraceae</taxon>
        <taxon>Undibacterium</taxon>
    </lineage>
</organism>
<evidence type="ECO:0000256" key="4">
    <source>
        <dbReference type="ARBA" id="ARBA00022723"/>
    </source>
</evidence>
<dbReference type="InterPro" id="IPR012348">
    <property type="entry name" value="RNR-like"/>
</dbReference>
<dbReference type="NCBIfam" id="TIGR01494">
    <property type="entry name" value="ATPase_P-type"/>
    <property type="match status" value="2"/>
</dbReference>
<feature type="transmembrane region" description="Helical" evidence="10">
    <location>
        <begin position="839"/>
        <end position="861"/>
    </location>
</feature>
<dbReference type="NCBIfam" id="TIGR01511">
    <property type="entry name" value="ATPase-IB1_Cu"/>
    <property type="match status" value="1"/>
</dbReference>
<evidence type="ECO:0000259" key="11">
    <source>
        <dbReference type="SMART" id="SM00746"/>
    </source>
</evidence>
<comment type="caution">
    <text evidence="12">The sequence shown here is derived from an EMBL/GenBank/DDBJ whole genome shotgun (WGS) entry which is preliminary data.</text>
</comment>
<dbReference type="Gene3D" id="2.70.150.10">
    <property type="entry name" value="Calcium-transporting ATPase, cytoplasmic transduction domain A"/>
    <property type="match status" value="1"/>
</dbReference>
<sequence>MTQDHQEHQHGDSCCGHKHSAEPAAEKKYTDPVCGMQVSKNPEKTARFQGIAYYFCSNSCVSKFNATPENYIKAKKIIAMGSVGTATVATAVSTSTKEAASCCGAGADVGADVGADAGDTMQSDAQGEHQDPVCGMRVNADSKHQLVHEGQSYYFCCNSCLEKFRKDPAAWLDPAKRPAPKAVAKDAIFTCPMHLEIEQIGPGTCPLCGMALEPKEASMEEDTSELDDMRRRFKFSLVLSVPLLIMTMGDMLPGVSFHGLLGMTVYNWLQFLLATPVVLWAGLPFFERALASFKSMHLNMFSLIGVGTAAAYLFSLVALLLPDALPAAFKMDGMAPLYFEAAAVIICLVLLGQVLELRARSQTNAAIKALLGLTPATAIRIADDGSEAEITLDQVLVGDRLRVKPGAHIPVDGVLLDGHSNVDEAMLTGEPLPVSKQVGDKLSAGTINQQGSFSMQAQRIGKDTLLASIIDLVNQAGRSRAPIQKLADQVSGWFVPGVIAAAVLAFAGWAAWGPAPALANGLMAAVSVLIIACPCALGLATPISVTVGIGRGAHDGVLIKDAEALERLEKIDTLVIDKTGTLTEGKPSMQNFKVVAGEVVAGEPEADLLALAMTLEQRSEHPVAHAIVSYAEARGSKAVSISDFMSVTGKGVSANIDGKAVLLGNPALLKEHAIAMQEFEPQVAAWQALGHTVMLMAVDQKVVALLSVADKIKANSKEAIAQLQQQGMHIIVLTGDNAISAQAVAKQLGLDDVRADLLPADKFRIVQELQAQGRVVAMAGDGINDAPALAQADVGIAMGSGTDVAMHSAHVVLVKGDLRGIVKARSLSQQAMKNIRQNLFFAFAYNFVGVPVAAGLLYPWFDILLSPMIASAAMSLSSVSVISNALRLRKAKL</sequence>
<dbReference type="Gene3D" id="1.10.620.20">
    <property type="entry name" value="Ribonucleotide Reductase, subunit A"/>
    <property type="match status" value="2"/>
</dbReference>
<dbReference type="Pfam" id="PF00122">
    <property type="entry name" value="E1-E2_ATPase"/>
    <property type="match status" value="1"/>
</dbReference>
<feature type="transmembrane region" description="Helical" evidence="10">
    <location>
        <begin position="235"/>
        <end position="256"/>
    </location>
</feature>
<keyword evidence="10" id="KW-1003">Cell membrane</keyword>
<keyword evidence="6 10" id="KW-0067">ATP-binding</keyword>
<name>A0ABR6ZT68_9BURK</name>
<reference evidence="12 13" key="1">
    <citation type="submission" date="2020-08" db="EMBL/GenBank/DDBJ databases">
        <title>Novel species isolated from subtropical streams in China.</title>
        <authorList>
            <person name="Lu H."/>
        </authorList>
    </citation>
    <scope>NUCLEOTIDE SEQUENCE [LARGE SCALE GENOMIC DNA]</scope>
    <source>
        <strain evidence="12 13">CY18W</strain>
    </source>
</reference>
<protein>
    <submittedName>
        <fullName evidence="12">Cadmium-translocating P-type ATPase</fullName>
    </submittedName>
</protein>
<keyword evidence="3 10" id="KW-0812">Transmembrane</keyword>
<keyword evidence="9 10" id="KW-0472">Membrane</keyword>
<feature type="transmembrane region" description="Helical" evidence="10">
    <location>
        <begin position="518"/>
        <end position="541"/>
    </location>
</feature>
<proteinExistence type="inferred from homology"/>
<dbReference type="SFLD" id="SFLDG00002">
    <property type="entry name" value="C1.7:_P-type_atpase_like"/>
    <property type="match status" value="1"/>
</dbReference>
<evidence type="ECO:0000256" key="9">
    <source>
        <dbReference type="ARBA" id="ARBA00023136"/>
    </source>
</evidence>
<dbReference type="SFLD" id="SFLDF00027">
    <property type="entry name" value="p-type_atpase"/>
    <property type="match status" value="1"/>
</dbReference>
<keyword evidence="13" id="KW-1185">Reference proteome</keyword>
<feature type="transmembrane region" description="Helical" evidence="10">
    <location>
        <begin position="867"/>
        <end position="886"/>
    </location>
</feature>
<dbReference type="InterPro" id="IPR036412">
    <property type="entry name" value="HAD-like_sf"/>
</dbReference>
<comment type="similarity">
    <text evidence="2 10">Belongs to the cation transport ATPase (P-type) (TC 3.A.3) family. Type IB subfamily.</text>
</comment>
<dbReference type="InterPro" id="IPR045800">
    <property type="entry name" value="HMBD"/>
</dbReference>
<evidence type="ECO:0000256" key="3">
    <source>
        <dbReference type="ARBA" id="ARBA00022692"/>
    </source>
</evidence>
<feature type="domain" description="TRASH" evidence="11">
    <location>
        <begin position="31"/>
        <end position="68"/>
    </location>
</feature>
<dbReference type="PROSITE" id="PS00154">
    <property type="entry name" value="ATPASE_E1_E2"/>
    <property type="match status" value="1"/>
</dbReference>
<dbReference type="Pfam" id="PF19335">
    <property type="entry name" value="HMBD"/>
    <property type="match status" value="1"/>
</dbReference>
<evidence type="ECO:0000313" key="12">
    <source>
        <dbReference type="EMBL" id="MBC3918809.1"/>
    </source>
</evidence>
<keyword evidence="7" id="KW-1278">Translocase</keyword>
<dbReference type="InterPro" id="IPR023298">
    <property type="entry name" value="ATPase_P-typ_TM_dom_sf"/>
</dbReference>
<dbReference type="Gene3D" id="3.40.1110.10">
    <property type="entry name" value="Calcium-transporting ATPase, cytoplasmic domain N"/>
    <property type="match status" value="1"/>
</dbReference>
<dbReference type="PANTHER" id="PTHR43520">
    <property type="entry name" value="ATP7, ISOFORM B"/>
    <property type="match status" value="1"/>
</dbReference>
<dbReference type="SUPFAM" id="SSF81653">
    <property type="entry name" value="Calcium ATPase, transduction domain A"/>
    <property type="match status" value="1"/>
</dbReference>
<evidence type="ECO:0000313" key="13">
    <source>
        <dbReference type="Proteomes" id="UP000650424"/>
    </source>
</evidence>
<evidence type="ECO:0000256" key="8">
    <source>
        <dbReference type="ARBA" id="ARBA00022989"/>
    </source>
</evidence>
<evidence type="ECO:0000256" key="6">
    <source>
        <dbReference type="ARBA" id="ARBA00022840"/>
    </source>
</evidence>
<evidence type="ECO:0000256" key="2">
    <source>
        <dbReference type="ARBA" id="ARBA00006024"/>
    </source>
</evidence>
<keyword evidence="4 10" id="KW-0479">Metal-binding</keyword>
<gene>
    <name evidence="12" type="primary">cadA</name>
    <name evidence="12" type="ORF">H8L32_15045</name>
</gene>
<keyword evidence="8 10" id="KW-1133">Transmembrane helix</keyword>
<dbReference type="InterPro" id="IPR023299">
    <property type="entry name" value="ATPase_P-typ_cyto_dom_N"/>
</dbReference>
<feature type="transmembrane region" description="Helical" evidence="10">
    <location>
        <begin position="333"/>
        <end position="352"/>
    </location>
</feature>
<feature type="domain" description="TRASH" evidence="11">
    <location>
        <begin position="131"/>
        <end position="168"/>
    </location>
</feature>
<dbReference type="PRINTS" id="PR00943">
    <property type="entry name" value="CUATPASE"/>
</dbReference>
<dbReference type="Proteomes" id="UP000650424">
    <property type="component" value="Unassembled WGS sequence"/>
</dbReference>
<dbReference type="InterPro" id="IPR008250">
    <property type="entry name" value="ATPase_P-typ_transduc_dom_A_sf"/>
</dbReference>
<dbReference type="CDD" id="cd02094">
    <property type="entry name" value="P-type_ATPase_Cu-like"/>
    <property type="match status" value="1"/>
</dbReference>
<evidence type="ECO:0000256" key="1">
    <source>
        <dbReference type="ARBA" id="ARBA00004127"/>
    </source>
</evidence>
<dbReference type="NCBIfam" id="TIGR01512">
    <property type="entry name" value="ATPase-IB2_Cd"/>
    <property type="match status" value="1"/>
</dbReference>
<dbReference type="InterPro" id="IPR023214">
    <property type="entry name" value="HAD_sf"/>
</dbReference>
<dbReference type="InterPro" id="IPR018303">
    <property type="entry name" value="ATPase_P-typ_P_site"/>
</dbReference>
<comment type="subcellular location">
    <subcellularLocation>
        <location evidence="10">Cell membrane</location>
    </subcellularLocation>
    <subcellularLocation>
        <location evidence="1">Endomembrane system</location>
        <topology evidence="1">Multi-pass membrane protein</topology>
    </subcellularLocation>
</comment>
<dbReference type="InterPro" id="IPR044492">
    <property type="entry name" value="P_typ_ATPase_HD_dom"/>
</dbReference>
<dbReference type="Gene3D" id="3.40.50.1000">
    <property type="entry name" value="HAD superfamily/HAD-like"/>
    <property type="match status" value="1"/>
</dbReference>
<dbReference type="InterPro" id="IPR059000">
    <property type="entry name" value="ATPase_P-type_domA"/>
</dbReference>
<dbReference type="InterPro" id="IPR001757">
    <property type="entry name" value="P_typ_ATPase"/>
</dbReference>
<dbReference type="InterPro" id="IPR011017">
    <property type="entry name" value="TRASH_dom"/>
</dbReference>
<dbReference type="SFLD" id="SFLDS00003">
    <property type="entry name" value="Haloacid_Dehalogenase"/>
    <property type="match status" value="1"/>
</dbReference>
<dbReference type="SMART" id="SM00746">
    <property type="entry name" value="TRASH"/>
    <property type="match status" value="2"/>
</dbReference>
<accession>A0ABR6ZT68</accession>
<dbReference type="InterPro" id="IPR027256">
    <property type="entry name" value="P-typ_ATPase_IB"/>
</dbReference>
<evidence type="ECO:0000256" key="5">
    <source>
        <dbReference type="ARBA" id="ARBA00022741"/>
    </source>
</evidence>
<feature type="transmembrane region" description="Helical" evidence="10">
    <location>
        <begin position="268"/>
        <end position="286"/>
    </location>
</feature>
<feature type="transmembrane region" description="Helical" evidence="10">
    <location>
        <begin position="298"/>
        <end position="321"/>
    </location>
</feature>
<dbReference type="PRINTS" id="PR00119">
    <property type="entry name" value="CATATPASE"/>
</dbReference>
<evidence type="ECO:0000256" key="7">
    <source>
        <dbReference type="ARBA" id="ARBA00022967"/>
    </source>
</evidence>
<dbReference type="SUPFAM" id="SSF81665">
    <property type="entry name" value="Calcium ATPase, transmembrane domain M"/>
    <property type="match status" value="1"/>
</dbReference>
<dbReference type="Pfam" id="PF04945">
    <property type="entry name" value="YHS"/>
    <property type="match status" value="2"/>
</dbReference>
<dbReference type="EMBL" id="JACOGF010000007">
    <property type="protein sequence ID" value="MBC3918809.1"/>
    <property type="molecule type" value="Genomic_DNA"/>
</dbReference>
<dbReference type="InterPro" id="IPR007029">
    <property type="entry name" value="YHS_dom"/>
</dbReference>
<evidence type="ECO:0000256" key="10">
    <source>
        <dbReference type="RuleBase" id="RU362081"/>
    </source>
</evidence>
<keyword evidence="5 10" id="KW-0547">Nucleotide-binding</keyword>
<dbReference type="SUPFAM" id="SSF56784">
    <property type="entry name" value="HAD-like"/>
    <property type="match status" value="1"/>
</dbReference>
<dbReference type="NCBIfam" id="TIGR01525">
    <property type="entry name" value="ATPase-IB_hvy"/>
    <property type="match status" value="1"/>
</dbReference>
<dbReference type="Pfam" id="PF00702">
    <property type="entry name" value="Hydrolase"/>
    <property type="match status" value="1"/>
</dbReference>
<dbReference type="RefSeq" id="WP_186948070.1">
    <property type="nucleotide sequence ID" value="NZ_JACOGF010000007.1"/>
</dbReference>